<proteinExistence type="predicted"/>
<keyword evidence="2" id="KW-1003">Cell membrane</keyword>
<dbReference type="PROSITE" id="PS00211">
    <property type="entry name" value="ABC_TRANSPORTER_1"/>
    <property type="match status" value="1"/>
</dbReference>
<dbReference type="PROSITE" id="PS50893">
    <property type="entry name" value="ABC_TRANSPORTER_2"/>
    <property type="match status" value="1"/>
</dbReference>
<dbReference type="Proteomes" id="UP000519158">
    <property type="component" value="Unassembled WGS sequence"/>
</dbReference>
<protein>
    <submittedName>
        <fullName evidence="8">ABC transporter ATP-binding protein</fullName>
    </submittedName>
</protein>
<feature type="domain" description="ABC transporter" evidence="7">
    <location>
        <begin position="10"/>
        <end position="243"/>
    </location>
</feature>
<evidence type="ECO:0000256" key="6">
    <source>
        <dbReference type="ARBA" id="ARBA00023136"/>
    </source>
</evidence>
<evidence type="ECO:0000313" key="8">
    <source>
        <dbReference type="EMBL" id="NOJ14079.1"/>
    </source>
</evidence>
<dbReference type="GO" id="GO:0005524">
    <property type="term" value="F:ATP binding"/>
    <property type="evidence" value="ECO:0007669"/>
    <property type="project" value="UniProtKB-KW"/>
</dbReference>
<organism evidence="8 9">
    <name type="scientific">Vibrio splendidus</name>
    <dbReference type="NCBI Taxonomy" id="29497"/>
    <lineage>
        <taxon>Bacteria</taxon>
        <taxon>Pseudomonadati</taxon>
        <taxon>Pseudomonadota</taxon>
        <taxon>Gammaproteobacteria</taxon>
        <taxon>Vibrionales</taxon>
        <taxon>Vibrionaceae</taxon>
        <taxon>Vibrio</taxon>
    </lineage>
</organism>
<dbReference type="RefSeq" id="WP_171329663.1">
    <property type="nucleotide sequence ID" value="NZ_CAWPOP010000004.1"/>
</dbReference>
<dbReference type="SMART" id="SM00382">
    <property type="entry name" value="AAA"/>
    <property type="match status" value="1"/>
</dbReference>
<keyword evidence="4 8" id="KW-0067">ATP-binding</keyword>
<dbReference type="InterPro" id="IPR047641">
    <property type="entry name" value="ABC_transpr_MalK/UgpC-like"/>
</dbReference>
<keyword evidence="3" id="KW-0547">Nucleotide-binding</keyword>
<dbReference type="SUPFAM" id="SSF52540">
    <property type="entry name" value="P-loop containing nucleoside triphosphate hydrolases"/>
    <property type="match status" value="1"/>
</dbReference>
<keyword evidence="6" id="KW-0472">Membrane</keyword>
<accession>A0A7Y4D859</accession>
<reference evidence="8 9" key="1">
    <citation type="submission" date="2019-09" db="EMBL/GenBank/DDBJ databases">
        <title>Draft genome sequencing and comparative genomics of hatchery-associated Vibrios.</title>
        <authorList>
            <person name="Kehlet-Delgado H."/>
            <person name="Mueller R.S."/>
        </authorList>
    </citation>
    <scope>NUCLEOTIDE SEQUENCE [LARGE SCALE GENOMIC DNA]</scope>
    <source>
        <strain evidence="8 9">99-70-13A3</strain>
    </source>
</reference>
<evidence type="ECO:0000259" key="7">
    <source>
        <dbReference type="PROSITE" id="PS50893"/>
    </source>
</evidence>
<dbReference type="Pfam" id="PF08402">
    <property type="entry name" value="TOBE_2"/>
    <property type="match status" value="1"/>
</dbReference>
<dbReference type="InterPro" id="IPR013611">
    <property type="entry name" value="Transp-assoc_OB_typ2"/>
</dbReference>
<evidence type="ECO:0000313" key="9">
    <source>
        <dbReference type="Proteomes" id="UP000519158"/>
    </source>
</evidence>
<dbReference type="GO" id="GO:0055052">
    <property type="term" value="C:ATP-binding cassette (ABC) transporter complex, substrate-binding subunit-containing"/>
    <property type="evidence" value="ECO:0007669"/>
    <property type="project" value="TreeGrafter"/>
</dbReference>
<evidence type="ECO:0000256" key="1">
    <source>
        <dbReference type="ARBA" id="ARBA00022448"/>
    </source>
</evidence>
<dbReference type="Gene3D" id="3.40.50.300">
    <property type="entry name" value="P-loop containing nucleotide triphosphate hydrolases"/>
    <property type="match status" value="1"/>
</dbReference>
<keyword evidence="5" id="KW-1278">Translocase</keyword>
<dbReference type="Gene3D" id="2.40.50.140">
    <property type="entry name" value="Nucleic acid-binding proteins"/>
    <property type="match status" value="1"/>
</dbReference>
<sequence>MLEQQNGVEISLNNITKTFPDGTLALKPTSLKIEAGEILVLLGPSGCGKTTTLRMIAGLEFADDNGGTIVFGDHDVTGLPIEKRKVGMVFQSYALFPNMNVSENITYGLKVRGVGESERAGRLKEMLKMFDLEKYASRNVHQLSGGQRQRVALARAIITEPDVLLLDEPLSALDALLKQRLRGDIRDLLKRLGITAVYVTHDQEEAMAMGDRIAVLDHGEIAQIGSAKDIYLSPVNNFVADFIGQMNRLEGQVSEGCLLLDTCKQIILPDQVLAQVSTHKEISVMLRPEDILLTEVTDKNNGLTATVISTVFLGDRTRVTLSGVQKMSTLMVDCFARVDYQTGQVVAVSFAPERLIPLKK</sequence>
<dbReference type="SUPFAM" id="SSF50331">
    <property type="entry name" value="MOP-like"/>
    <property type="match status" value="1"/>
</dbReference>
<dbReference type="InterPro" id="IPR027417">
    <property type="entry name" value="P-loop_NTPase"/>
</dbReference>
<dbReference type="InterPro" id="IPR003593">
    <property type="entry name" value="AAA+_ATPase"/>
</dbReference>
<evidence type="ECO:0000256" key="3">
    <source>
        <dbReference type="ARBA" id="ARBA00022741"/>
    </source>
</evidence>
<dbReference type="InterPro" id="IPR008995">
    <property type="entry name" value="Mo/tungstate-bd_C_term_dom"/>
</dbReference>
<evidence type="ECO:0000256" key="2">
    <source>
        <dbReference type="ARBA" id="ARBA00022475"/>
    </source>
</evidence>
<gene>
    <name evidence="8" type="ORF">F0234_15055</name>
</gene>
<dbReference type="InterPro" id="IPR012340">
    <property type="entry name" value="NA-bd_OB-fold"/>
</dbReference>
<dbReference type="Pfam" id="PF00005">
    <property type="entry name" value="ABC_tran"/>
    <property type="match status" value="1"/>
</dbReference>
<keyword evidence="1" id="KW-0813">Transport</keyword>
<dbReference type="AlphaFoldDB" id="A0A7Y4D859"/>
<evidence type="ECO:0000256" key="4">
    <source>
        <dbReference type="ARBA" id="ARBA00022840"/>
    </source>
</evidence>
<name>A0A7Y4D859_VIBSP</name>
<dbReference type="GO" id="GO:0140359">
    <property type="term" value="F:ABC-type transporter activity"/>
    <property type="evidence" value="ECO:0007669"/>
    <property type="project" value="UniProtKB-ARBA"/>
</dbReference>
<dbReference type="GO" id="GO:0016887">
    <property type="term" value="F:ATP hydrolysis activity"/>
    <property type="evidence" value="ECO:0007669"/>
    <property type="project" value="InterPro"/>
</dbReference>
<evidence type="ECO:0000256" key="5">
    <source>
        <dbReference type="ARBA" id="ARBA00022967"/>
    </source>
</evidence>
<dbReference type="PANTHER" id="PTHR43875">
    <property type="entry name" value="MALTODEXTRIN IMPORT ATP-BINDING PROTEIN MSMX"/>
    <property type="match status" value="1"/>
</dbReference>
<dbReference type="InterPro" id="IPR017871">
    <property type="entry name" value="ABC_transporter-like_CS"/>
</dbReference>
<dbReference type="EMBL" id="VTXL01000012">
    <property type="protein sequence ID" value="NOJ14079.1"/>
    <property type="molecule type" value="Genomic_DNA"/>
</dbReference>
<dbReference type="InterPro" id="IPR003439">
    <property type="entry name" value="ABC_transporter-like_ATP-bd"/>
</dbReference>
<dbReference type="Gene3D" id="2.40.50.100">
    <property type="match status" value="1"/>
</dbReference>
<dbReference type="FunFam" id="3.40.50.300:FF:000042">
    <property type="entry name" value="Maltose/maltodextrin ABC transporter, ATP-binding protein"/>
    <property type="match status" value="1"/>
</dbReference>
<comment type="caution">
    <text evidence="8">The sequence shown here is derived from an EMBL/GenBank/DDBJ whole genome shotgun (WGS) entry which is preliminary data.</text>
</comment>
<dbReference type="PANTHER" id="PTHR43875:SF15">
    <property type="entry name" value="TREHALOSE IMPORT ATP-BINDING PROTEIN SUGC"/>
    <property type="match status" value="1"/>
</dbReference>